<sequence length="274" mass="30539">MKLLILGGRGMAGHMVNSYLQKNSPHDVRYTSRDIDDAEGYYLDAADLDRVKEMIYSVKPDVVINCIGILNHFAEKKPGSAILINSYLPHYIAELLDSYGGKLIHISTDCVFSGKKGNYGADDVPDGTSVYARTKILGEVHYGPHLTIRTSIIGPELKEGIGLFQWFMNKTGTVKGYKNVFWNGVTTLQLAKVILAAAENNASGLIQLAVPQKISKYDLLHLFKETFNKGDVMIEPYEEAVNDKSLQNGGTHSSFLVPSYEEMLKELKEWMDTR</sequence>
<keyword evidence="2" id="KW-0560">Oxidoreductase</keyword>
<evidence type="ECO:0000313" key="5">
    <source>
        <dbReference type="Proteomes" id="UP000215059"/>
    </source>
</evidence>
<comment type="similarity">
    <text evidence="1 2">Belongs to the dTDP-4-dehydrorhamnose reductase family.</text>
</comment>
<reference evidence="4 5" key="1">
    <citation type="submission" date="2017-07" db="EMBL/GenBank/DDBJ databases">
        <title>Fictibacillus sp. nov. GDSW-R2A3 Genome sequencing and assembly.</title>
        <authorList>
            <person name="Mayilraj S."/>
        </authorList>
    </citation>
    <scope>NUCLEOTIDE SEQUENCE [LARGE SCALE GENOMIC DNA]</scope>
    <source>
        <strain evidence="4 5">GDSW-R2A3</strain>
    </source>
</reference>
<dbReference type="RefSeq" id="WP_094251000.1">
    <property type="nucleotide sequence ID" value="NZ_JBHLXL010000001.1"/>
</dbReference>
<evidence type="ECO:0000313" key="4">
    <source>
        <dbReference type="EMBL" id="OYD59040.1"/>
    </source>
</evidence>
<gene>
    <name evidence="4" type="ORF">CGZ90_03820</name>
</gene>
<comment type="caution">
    <text evidence="4">The sequence shown here is derived from an EMBL/GenBank/DDBJ whole genome shotgun (WGS) entry which is preliminary data.</text>
</comment>
<protein>
    <recommendedName>
        <fullName evidence="2">dTDP-4-dehydrorhamnose reductase</fullName>
        <ecNumber evidence="2">1.1.1.133</ecNumber>
    </recommendedName>
</protein>
<proteinExistence type="inferred from homology"/>
<dbReference type="InterPro" id="IPR036291">
    <property type="entry name" value="NAD(P)-bd_dom_sf"/>
</dbReference>
<dbReference type="UniPathway" id="UPA00124"/>
<name>A0A235FCD9_9BACL</name>
<dbReference type="Proteomes" id="UP000215059">
    <property type="component" value="Unassembled WGS sequence"/>
</dbReference>
<evidence type="ECO:0000256" key="1">
    <source>
        <dbReference type="ARBA" id="ARBA00010944"/>
    </source>
</evidence>
<dbReference type="GO" id="GO:0019305">
    <property type="term" value="P:dTDP-rhamnose biosynthetic process"/>
    <property type="evidence" value="ECO:0007669"/>
    <property type="project" value="UniProtKB-UniPathway"/>
</dbReference>
<feature type="domain" description="RmlD-like substrate binding" evidence="3">
    <location>
        <begin position="1"/>
        <end position="228"/>
    </location>
</feature>
<dbReference type="PANTHER" id="PTHR10491">
    <property type="entry name" value="DTDP-4-DEHYDRORHAMNOSE REDUCTASE"/>
    <property type="match status" value="1"/>
</dbReference>
<keyword evidence="2" id="KW-0521">NADP</keyword>
<dbReference type="GO" id="GO:0005829">
    <property type="term" value="C:cytosol"/>
    <property type="evidence" value="ECO:0007669"/>
    <property type="project" value="TreeGrafter"/>
</dbReference>
<comment type="function">
    <text evidence="2">Catalyzes the reduction of dTDP-6-deoxy-L-lyxo-4-hexulose to yield dTDP-L-rhamnose.</text>
</comment>
<comment type="pathway">
    <text evidence="2">Carbohydrate biosynthesis; dTDP-L-rhamnose biosynthesis.</text>
</comment>
<accession>A0A235FCD9</accession>
<keyword evidence="5" id="KW-1185">Reference proteome</keyword>
<dbReference type="CDD" id="cd05254">
    <property type="entry name" value="dTDP_HR_like_SDR_e"/>
    <property type="match status" value="1"/>
</dbReference>
<dbReference type="AlphaFoldDB" id="A0A235FCD9"/>
<dbReference type="InterPro" id="IPR029903">
    <property type="entry name" value="RmlD-like-bd"/>
</dbReference>
<dbReference type="Pfam" id="PF04321">
    <property type="entry name" value="RmlD_sub_bind"/>
    <property type="match status" value="1"/>
</dbReference>
<organism evidence="4 5">
    <name type="scientific">Fictibacillus aquaticus</name>
    <dbReference type="NCBI Taxonomy" id="2021314"/>
    <lineage>
        <taxon>Bacteria</taxon>
        <taxon>Bacillati</taxon>
        <taxon>Bacillota</taxon>
        <taxon>Bacilli</taxon>
        <taxon>Bacillales</taxon>
        <taxon>Fictibacillaceae</taxon>
        <taxon>Fictibacillus</taxon>
    </lineage>
</organism>
<dbReference type="InterPro" id="IPR005913">
    <property type="entry name" value="dTDP_dehydrorham_reduct"/>
</dbReference>
<dbReference type="GO" id="GO:0008831">
    <property type="term" value="F:dTDP-4-dehydrorhamnose reductase activity"/>
    <property type="evidence" value="ECO:0007669"/>
    <property type="project" value="UniProtKB-EC"/>
</dbReference>
<dbReference type="OrthoDB" id="9803892at2"/>
<dbReference type="PANTHER" id="PTHR10491:SF4">
    <property type="entry name" value="METHIONINE ADENOSYLTRANSFERASE 2 SUBUNIT BETA"/>
    <property type="match status" value="1"/>
</dbReference>
<evidence type="ECO:0000259" key="3">
    <source>
        <dbReference type="Pfam" id="PF04321"/>
    </source>
</evidence>
<evidence type="ECO:0000256" key="2">
    <source>
        <dbReference type="RuleBase" id="RU364082"/>
    </source>
</evidence>
<dbReference type="SUPFAM" id="SSF51735">
    <property type="entry name" value="NAD(P)-binding Rossmann-fold domains"/>
    <property type="match status" value="1"/>
</dbReference>
<dbReference type="Gene3D" id="3.40.50.720">
    <property type="entry name" value="NAD(P)-binding Rossmann-like Domain"/>
    <property type="match status" value="1"/>
</dbReference>
<dbReference type="EMBL" id="NOII01000001">
    <property type="protein sequence ID" value="OYD59040.1"/>
    <property type="molecule type" value="Genomic_DNA"/>
</dbReference>
<dbReference type="EC" id="1.1.1.133" evidence="2"/>